<dbReference type="Pfam" id="PF00072">
    <property type="entry name" value="Response_reg"/>
    <property type="match status" value="1"/>
</dbReference>
<dbReference type="SMART" id="SM00448">
    <property type="entry name" value="REC"/>
    <property type="match status" value="1"/>
</dbReference>
<evidence type="ECO:0000256" key="1">
    <source>
        <dbReference type="ARBA" id="ARBA00022553"/>
    </source>
</evidence>
<feature type="domain" description="Response regulatory" evidence="3">
    <location>
        <begin position="9"/>
        <end position="125"/>
    </location>
</feature>
<dbReference type="RefSeq" id="WP_186767824.1">
    <property type="nucleotide sequence ID" value="NZ_SJPF01000006.1"/>
</dbReference>
<dbReference type="PANTHER" id="PTHR44591:SF3">
    <property type="entry name" value="RESPONSE REGULATORY DOMAIN-CONTAINING PROTEIN"/>
    <property type="match status" value="1"/>
</dbReference>
<dbReference type="AlphaFoldDB" id="A0A5C5UUC5"/>
<keyword evidence="5" id="KW-1185">Reference proteome</keyword>
<protein>
    <submittedName>
        <fullName evidence="4">Transcriptional regulatory protein OmpR</fullName>
    </submittedName>
</protein>
<accession>A0A5C5UUC5</accession>
<feature type="modified residue" description="4-aspartylphosphate" evidence="2">
    <location>
        <position position="58"/>
    </location>
</feature>
<name>A0A5C5UUC5_9BACT</name>
<sequence>MDTTKLPIPTIVVDDDRLMRCLLTDLLNAAGFEVRTAGSCKQALTLFDEFPAELIICDWELPDAAGIDLVRHVRYVQNIRRPFILMVSAHRTNLAVEQALRAGANDYLAKPIRKDELIARTQEIKNFQLLEQELAGPDLHGHITVSHGYYSLYAS</sequence>
<dbReference type="InterPro" id="IPR011006">
    <property type="entry name" value="CheY-like_superfamily"/>
</dbReference>
<dbReference type="GO" id="GO:0000160">
    <property type="term" value="P:phosphorelay signal transduction system"/>
    <property type="evidence" value="ECO:0007669"/>
    <property type="project" value="InterPro"/>
</dbReference>
<evidence type="ECO:0000313" key="5">
    <source>
        <dbReference type="Proteomes" id="UP000318878"/>
    </source>
</evidence>
<reference evidence="4 5" key="1">
    <citation type="submission" date="2019-02" db="EMBL/GenBank/DDBJ databases">
        <title>Deep-cultivation of Planctomycetes and their phenomic and genomic characterization uncovers novel biology.</title>
        <authorList>
            <person name="Wiegand S."/>
            <person name="Jogler M."/>
            <person name="Boedeker C."/>
            <person name="Pinto D."/>
            <person name="Vollmers J."/>
            <person name="Rivas-Marin E."/>
            <person name="Kohn T."/>
            <person name="Peeters S.H."/>
            <person name="Heuer A."/>
            <person name="Rast P."/>
            <person name="Oberbeckmann S."/>
            <person name="Bunk B."/>
            <person name="Jeske O."/>
            <person name="Meyerdierks A."/>
            <person name="Storesund J.E."/>
            <person name="Kallscheuer N."/>
            <person name="Luecker S."/>
            <person name="Lage O.M."/>
            <person name="Pohl T."/>
            <person name="Merkel B.J."/>
            <person name="Hornburger P."/>
            <person name="Mueller R.-W."/>
            <person name="Bruemmer F."/>
            <person name="Labrenz M."/>
            <person name="Spormann A.M."/>
            <person name="Op Den Camp H."/>
            <person name="Overmann J."/>
            <person name="Amann R."/>
            <person name="Jetten M.S.M."/>
            <person name="Mascher T."/>
            <person name="Medema M.H."/>
            <person name="Devos D.P."/>
            <person name="Kaster A.-K."/>
            <person name="Ovreas L."/>
            <person name="Rohde M."/>
            <person name="Galperin M.Y."/>
            <person name="Jogler C."/>
        </authorList>
    </citation>
    <scope>NUCLEOTIDE SEQUENCE [LARGE SCALE GENOMIC DNA]</scope>
    <source>
        <strain evidence="4 5">Enr8</strain>
    </source>
</reference>
<dbReference type="SUPFAM" id="SSF52172">
    <property type="entry name" value="CheY-like"/>
    <property type="match status" value="1"/>
</dbReference>
<dbReference type="PANTHER" id="PTHR44591">
    <property type="entry name" value="STRESS RESPONSE REGULATOR PROTEIN 1"/>
    <property type="match status" value="1"/>
</dbReference>
<dbReference type="PROSITE" id="PS50110">
    <property type="entry name" value="RESPONSE_REGULATORY"/>
    <property type="match status" value="1"/>
</dbReference>
<organism evidence="4 5">
    <name type="scientific">Blastopirellula retiformator</name>
    <dbReference type="NCBI Taxonomy" id="2527970"/>
    <lineage>
        <taxon>Bacteria</taxon>
        <taxon>Pseudomonadati</taxon>
        <taxon>Planctomycetota</taxon>
        <taxon>Planctomycetia</taxon>
        <taxon>Pirellulales</taxon>
        <taxon>Pirellulaceae</taxon>
        <taxon>Blastopirellula</taxon>
    </lineage>
</organism>
<dbReference type="CDD" id="cd00156">
    <property type="entry name" value="REC"/>
    <property type="match status" value="1"/>
</dbReference>
<proteinExistence type="predicted"/>
<keyword evidence="1 2" id="KW-0597">Phosphoprotein</keyword>
<dbReference type="EMBL" id="SJPF01000006">
    <property type="protein sequence ID" value="TWT30034.1"/>
    <property type="molecule type" value="Genomic_DNA"/>
</dbReference>
<dbReference type="InterPro" id="IPR001789">
    <property type="entry name" value="Sig_transdc_resp-reg_receiver"/>
</dbReference>
<gene>
    <name evidence="4" type="primary">ompR</name>
    <name evidence="4" type="ORF">Enr8_46910</name>
</gene>
<evidence type="ECO:0000256" key="2">
    <source>
        <dbReference type="PROSITE-ProRule" id="PRU00169"/>
    </source>
</evidence>
<comment type="caution">
    <text evidence="4">The sequence shown here is derived from an EMBL/GenBank/DDBJ whole genome shotgun (WGS) entry which is preliminary data.</text>
</comment>
<dbReference type="InterPro" id="IPR050595">
    <property type="entry name" value="Bact_response_regulator"/>
</dbReference>
<evidence type="ECO:0000259" key="3">
    <source>
        <dbReference type="PROSITE" id="PS50110"/>
    </source>
</evidence>
<dbReference type="Proteomes" id="UP000318878">
    <property type="component" value="Unassembled WGS sequence"/>
</dbReference>
<dbReference type="Gene3D" id="3.40.50.2300">
    <property type="match status" value="1"/>
</dbReference>
<evidence type="ECO:0000313" key="4">
    <source>
        <dbReference type="EMBL" id="TWT30034.1"/>
    </source>
</evidence>